<protein>
    <recommendedName>
        <fullName evidence="6 7">Large ribosomal subunit protein uL18</fullName>
    </recommendedName>
</protein>
<accession>A0A1F6BWT5</accession>
<evidence type="ECO:0000256" key="6">
    <source>
        <dbReference type="ARBA" id="ARBA00035197"/>
    </source>
</evidence>
<dbReference type="STRING" id="1798475.A2837_02595"/>
<dbReference type="SUPFAM" id="SSF53137">
    <property type="entry name" value="Translational machinery components"/>
    <property type="match status" value="1"/>
</dbReference>
<evidence type="ECO:0000256" key="1">
    <source>
        <dbReference type="ARBA" id="ARBA00007116"/>
    </source>
</evidence>
<dbReference type="GO" id="GO:0005840">
    <property type="term" value="C:ribosome"/>
    <property type="evidence" value="ECO:0007669"/>
    <property type="project" value="UniProtKB-KW"/>
</dbReference>
<keyword evidence="3 7" id="KW-0694">RNA-binding</keyword>
<reference evidence="8 9" key="1">
    <citation type="journal article" date="2016" name="Nat. Commun.">
        <title>Thousands of microbial genomes shed light on interconnected biogeochemical processes in an aquifer system.</title>
        <authorList>
            <person name="Anantharaman K."/>
            <person name="Brown C.T."/>
            <person name="Hug L.A."/>
            <person name="Sharon I."/>
            <person name="Castelle C.J."/>
            <person name="Probst A.J."/>
            <person name="Thomas B.C."/>
            <person name="Singh A."/>
            <person name="Wilkins M.J."/>
            <person name="Karaoz U."/>
            <person name="Brodie E.L."/>
            <person name="Williams K.H."/>
            <person name="Hubbard S.S."/>
            <person name="Banfield J.F."/>
        </authorList>
    </citation>
    <scope>NUCLEOTIDE SEQUENCE [LARGE SCALE GENOMIC DNA]</scope>
</reference>
<comment type="similarity">
    <text evidence="1 7">Belongs to the universal ribosomal protein uL18 family.</text>
</comment>
<evidence type="ECO:0000256" key="2">
    <source>
        <dbReference type="ARBA" id="ARBA00022730"/>
    </source>
</evidence>
<name>A0A1F6BWT5_9BACT</name>
<dbReference type="PANTHER" id="PTHR12899:SF3">
    <property type="entry name" value="LARGE RIBOSOMAL SUBUNIT PROTEIN UL18M"/>
    <property type="match status" value="1"/>
</dbReference>
<comment type="function">
    <text evidence="7">This is one of the proteins that bind and probably mediate the attachment of the 5S RNA into the large ribosomal subunit, where it forms part of the central protuberance.</text>
</comment>
<dbReference type="GO" id="GO:0005737">
    <property type="term" value="C:cytoplasm"/>
    <property type="evidence" value="ECO:0007669"/>
    <property type="project" value="UniProtKB-ARBA"/>
</dbReference>
<organism evidence="8 9">
    <name type="scientific">Candidatus Kaiserbacteria bacterium RIFCSPHIGHO2_01_FULL_46_22</name>
    <dbReference type="NCBI Taxonomy" id="1798475"/>
    <lineage>
        <taxon>Bacteria</taxon>
        <taxon>Candidatus Kaiseribacteriota</taxon>
    </lineage>
</organism>
<gene>
    <name evidence="7" type="primary">rplR</name>
    <name evidence="8" type="ORF">A2837_02595</name>
</gene>
<keyword evidence="4 7" id="KW-0689">Ribosomal protein</keyword>
<dbReference type="EMBL" id="MFKO01000008">
    <property type="protein sequence ID" value="OGG41380.1"/>
    <property type="molecule type" value="Genomic_DNA"/>
</dbReference>
<dbReference type="GO" id="GO:0008097">
    <property type="term" value="F:5S rRNA binding"/>
    <property type="evidence" value="ECO:0007669"/>
    <property type="project" value="TreeGrafter"/>
</dbReference>
<evidence type="ECO:0000313" key="9">
    <source>
        <dbReference type="Proteomes" id="UP000176322"/>
    </source>
</evidence>
<proteinExistence type="inferred from homology"/>
<dbReference type="HAMAP" id="MF_01337_B">
    <property type="entry name" value="Ribosomal_uL18_B"/>
    <property type="match status" value="1"/>
</dbReference>
<dbReference type="PANTHER" id="PTHR12899">
    <property type="entry name" value="39S RIBOSOMAL PROTEIN L18, MITOCHONDRIAL"/>
    <property type="match status" value="1"/>
</dbReference>
<evidence type="ECO:0000256" key="3">
    <source>
        <dbReference type="ARBA" id="ARBA00022884"/>
    </source>
</evidence>
<dbReference type="InterPro" id="IPR005484">
    <property type="entry name" value="Ribosomal_uL18_bac/plant/anim"/>
</dbReference>
<evidence type="ECO:0000256" key="5">
    <source>
        <dbReference type="ARBA" id="ARBA00023274"/>
    </source>
</evidence>
<dbReference type="Pfam" id="PF00861">
    <property type="entry name" value="Ribosomal_L18p"/>
    <property type="match status" value="1"/>
</dbReference>
<comment type="subunit">
    <text evidence="7">Part of the 50S ribosomal subunit; part of the 5S rRNA/L5/L18/L25 subcomplex. Contacts the 5S and 23S rRNAs.</text>
</comment>
<dbReference type="Proteomes" id="UP000176322">
    <property type="component" value="Unassembled WGS sequence"/>
</dbReference>
<keyword evidence="2 7" id="KW-0699">rRNA-binding</keyword>
<evidence type="ECO:0000313" key="8">
    <source>
        <dbReference type="EMBL" id="OGG41380.1"/>
    </source>
</evidence>
<keyword evidence="5 7" id="KW-0687">Ribonucleoprotein</keyword>
<comment type="caution">
    <text evidence="8">The sequence shown here is derived from an EMBL/GenBank/DDBJ whole genome shotgun (WGS) entry which is preliminary data.</text>
</comment>
<dbReference type="AlphaFoldDB" id="A0A1F6BWT5"/>
<dbReference type="InterPro" id="IPR057268">
    <property type="entry name" value="Ribosomal_L18"/>
</dbReference>
<evidence type="ECO:0000256" key="7">
    <source>
        <dbReference type="HAMAP-Rule" id="MF_01337"/>
    </source>
</evidence>
<dbReference type="CDD" id="cd00432">
    <property type="entry name" value="Ribosomal_L18_L5e"/>
    <property type="match status" value="1"/>
</dbReference>
<dbReference type="NCBIfam" id="TIGR00060">
    <property type="entry name" value="L18_bact"/>
    <property type="match status" value="1"/>
</dbReference>
<dbReference type="GO" id="GO:1990904">
    <property type="term" value="C:ribonucleoprotein complex"/>
    <property type="evidence" value="ECO:0007669"/>
    <property type="project" value="UniProtKB-KW"/>
</dbReference>
<sequence>MKTKTQIKTERRTMRHRRIRARVIGTAVKPRLAVFKSNLALYAQLIDDGANRTLFAADTRKEKGVQLERAKVLGEKIAAEAKKQGIETIVFDRGGFLYQGAIAALADAARAGGLKF</sequence>
<dbReference type="Gene3D" id="3.30.420.100">
    <property type="match status" value="1"/>
</dbReference>
<dbReference type="GO" id="GO:0006412">
    <property type="term" value="P:translation"/>
    <property type="evidence" value="ECO:0007669"/>
    <property type="project" value="UniProtKB-UniRule"/>
</dbReference>
<dbReference type="GO" id="GO:0003735">
    <property type="term" value="F:structural constituent of ribosome"/>
    <property type="evidence" value="ECO:0007669"/>
    <property type="project" value="InterPro"/>
</dbReference>
<dbReference type="InterPro" id="IPR004389">
    <property type="entry name" value="Ribosomal_uL18_bac-type"/>
</dbReference>
<evidence type="ECO:0000256" key="4">
    <source>
        <dbReference type="ARBA" id="ARBA00022980"/>
    </source>
</evidence>